<protein>
    <recommendedName>
        <fullName evidence="4">Lipoprotein</fullName>
    </recommendedName>
</protein>
<evidence type="ECO:0000313" key="2">
    <source>
        <dbReference type="EMBL" id="HIW86793.1"/>
    </source>
</evidence>
<evidence type="ECO:0008006" key="4">
    <source>
        <dbReference type="Google" id="ProtNLM"/>
    </source>
</evidence>
<organism evidence="2 3">
    <name type="scientific">Candidatus Onthomorpha intestinigallinarum</name>
    <dbReference type="NCBI Taxonomy" id="2840880"/>
    <lineage>
        <taxon>Bacteria</taxon>
        <taxon>Pseudomonadati</taxon>
        <taxon>Bacteroidota</taxon>
        <taxon>Bacteroidia</taxon>
        <taxon>Bacteroidales</taxon>
        <taxon>Candidatus Onthomorpha</taxon>
    </lineage>
</organism>
<feature type="transmembrane region" description="Helical" evidence="1">
    <location>
        <begin position="6"/>
        <end position="25"/>
    </location>
</feature>
<accession>A0A9D1REV3</accession>
<proteinExistence type="predicted"/>
<evidence type="ECO:0000313" key="3">
    <source>
        <dbReference type="Proteomes" id="UP000824267"/>
    </source>
</evidence>
<reference evidence="2" key="2">
    <citation type="submission" date="2021-04" db="EMBL/GenBank/DDBJ databases">
        <authorList>
            <person name="Gilroy R."/>
        </authorList>
    </citation>
    <scope>NUCLEOTIDE SEQUENCE</scope>
    <source>
        <strain evidence="2">Gambia16-930</strain>
    </source>
</reference>
<sequence>KKREHVLSIATVVMVAIVVVMFASCGSTKKNSSVSITDKKEMKKQLGAVAEVEVEFPCSGLDSDDEYLRVNGNGTSKDKTMAKDRAYQNALSSLATKLAGVASMDNVRVAVSVNADGEEFHDKMVSVSKVVAKANVAGYRTSCEKYTVNPETGAYTCYVAIDFGKEKVVKEMYDGLKNKNLIKADYDFDRYLEMFEKDLKQYEESRQ</sequence>
<dbReference type="AlphaFoldDB" id="A0A9D1REV3"/>
<gene>
    <name evidence="2" type="ORF">IAC47_00750</name>
</gene>
<feature type="non-terminal residue" evidence="2">
    <location>
        <position position="1"/>
    </location>
</feature>
<reference evidence="2" key="1">
    <citation type="journal article" date="2021" name="PeerJ">
        <title>Extensive microbial diversity within the chicken gut microbiome revealed by metagenomics and culture.</title>
        <authorList>
            <person name="Gilroy R."/>
            <person name="Ravi A."/>
            <person name="Getino M."/>
            <person name="Pursley I."/>
            <person name="Horton D.L."/>
            <person name="Alikhan N.F."/>
            <person name="Baker D."/>
            <person name="Gharbi K."/>
            <person name="Hall N."/>
            <person name="Watson M."/>
            <person name="Adriaenssens E.M."/>
            <person name="Foster-Nyarko E."/>
            <person name="Jarju S."/>
            <person name="Secka A."/>
            <person name="Antonio M."/>
            <person name="Oren A."/>
            <person name="Chaudhuri R.R."/>
            <person name="La Ragione R."/>
            <person name="Hildebrand F."/>
            <person name="Pallen M.J."/>
        </authorList>
    </citation>
    <scope>NUCLEOTIDE SEQUENCE</scope>
    <source>
        <strain evidence="2">Gambia16-930</strain>
    </source>
</reference>
<keyword evidence="1" id="KW-1133">Transmembrane helix</keyword>
<dbReference type="Proteomes" id="UP000824267">
    <property type="component" value="Unassembled WGS sequence"/>
</dbReference>
<evidence type="ECO:0000256" key="1">
    <source>
        <dbReference type="SAM" id="Phobius"/>
    </source>
</evidence>
<keyword evidence="1" id="KW-0812">Transmembrane</keyword>
<dbReference type="EMBL" id="DXGG01000029">
    <property type="protein sequence ID" value="HIW86793.1"/>
    <property type="molecule type" value="Genomic_DNA"/>
</dbReference>
<name>A0A9D1REV3_9BACT</name>
<comment type="caution">
    <text evidence="2">The sequence shown here is derived from an EMBL/GenBank/DDBJ whole genome shotgun (WGS) entry which is preliminary data.</text>
</comment>
<keyword evidence="1" id="KW-0472">Membrane</keyword>